<evidence type="ECO:0000313" key="3">
    <source>
        <dbReference type="Proteomes" id="UP001428817"/>
    </source>
</evidence>
<dbReference type="RefSeq" id="WP_185060304.1">
    <property type="nucleotide sequence ID" value="NZ_BAABJP010000020.1"/>
</dbReference>
<name>A0ABP9QEI2_9PSEU</name>
<dbReference type="EMBL" id="BAABJP010000020">
    <property type="protein sequence ID" value="GAA5160568.1"/>
    <property type="molecule type" value="Genomic_DNA"/>
</dbReference>
<proteinExistence type="predicted"/>
<feature type="transmembrane region" description="Helical" evidence="1">
    <location>
        <begin position="51"/>
        <end position="69"/>
    </location>
</feature>
<feature type="transmembrane region" description="Helical" evidence="1">
    <location>
        <begin position="17"/>
        <end position="36"/>
    </location>
</feature>
<keyword evidence="1" id="KW-0472">Membrane</keyword>
<accession>A0ABP9QEI2</accession>
<evidence type="ECO:0000256" key="1">
    <source>
        <dbReference type="SAM" id="Phobius"/>
    </source>
</evidence>
<keyword evidence="3" id="KW-1185">Reference proteome</keyword>
<organism evidence="2 3">
    <name type="scientific">Pseudonocardia eucalypti</name>
    <dbReference type="NCBI Taxonomy" id="648755"/>
    <lineage>
        <taxon>Bacteria</taxon>
        <taxon>Bacillati</taxon>
        <taxon>Actinomycetota</taxon>
        <taxon>Actinomycetes</taxon>
        <taxon>Pseudonocardiales</taxon>
        <taxon>Pseudonocardiaceae</taxon>
        <taxon>Pseudonocardia</taxon>
    </lineage>
</organism>
<protein>
    <submittedName>
        <fullName evidence="2">Uncharacterized protein</fullName>
    </submittedName>
</protein>
<gene>
    <name evidence="2" type="ORF">GCM10023321_43540</name>
</gene>
<evidence type="ECO:0000313" key="2">
    <source>
        <dbReference type="EMBL" id="GAA5160568.1"/>
    </source>
</evidence>
<sequence>MFLLVAAAKVVPSGERILFILGGLFATWWLVVEYWFKRRVGGPKGGGEKEIVGILWFLAAVIVGIAIAARKG</sequence>
<comment type="caution">
    <text evidence="2">The sequence shown here is derived from an EMBL/GenBank/DDBJ whole genome shotgun (WGS) entry which is preliminary data.</text>
</comment>
<keyword evidence="1" id="KW-0812">Transmembrane</keyword>
<keyword evidence="1" id="KW-1133">Transmembrane helix</keyword>
<dbReference type="Proteomes" id="UP001428817">
    <property type="component" value="Unassembled WGS sequence"/>
</dbReference>
<reference evidence="3" key="1">
    <citation type="journal article" date="2019" name="Int. J. Syst. Evol. Microbiol.">
        <title>The Global Catalogue of Microorganisms (GCM) 10K type strain sequencing project: providing services to taxonomists for standard genome sequencing and annotation.</title>
        <authorList>
            <consortium name="The Broad Institute Genomics Platform"/>
            <consortium name="The Broad Institute Genome Sequencing Center for Infectious Disease"/>
            <person name="Wu L."/>
            <person name="Ma J."/>
        </authorList>
    </citation>
    <scope>NUCLEOTIDE SEQUENCE [LARGE SCALE GENOMIC DNA]</scope>
    <source>
        <strain evidence="3">JCM 18303</strain>
    </source>
</reference>